<evidence type="ECO:0000259" key="18">
    <source>
        <dbReference type="PROSITE" id="PS51217"/>
    </source>
</evidence>
<evidence type="ECO:0000256" key="9">
    <source>
        <dbReference type="ARBA" id="ARBA00023204"/>
    </source>
</evidence>
<dbReference type="Gene3D" id="3.40.50.300">
    <property type="entry name" value="P-loop containing nucleotide triphosphate hydrolases"/>
    <property type="match status" value="3"/>
</dbReference>
<keyword evidence="1" id="KW-0540">Nuclease</keyword>
<feature type="binding site" evidence="15">
    <location>
        <begin position="28"/>
        <end position="35"/>
    </location>
    <ligand>
        <name>ATP</name>
        <dbReference type="ChEBI" id="CHEBI:30616"/>
    </ligand>
</feature>
<evidence type="ECO:0000256" key="1">
    <source>
        <dbReference type="ARBA" id="ARBA00022722"/>
    </source>
</evidence>
<evidence type="ECO:0000256" key="7">
    <source>
        <dbReference type="ARBA" id="ARBA00022840"/>
    </source>
</evidence>
<evidence type="ECO:0000256" key="16">
    <source>
        <dbReference type="SAM" id="MobiDB-lite"/>
    </source>
</evidence>
<evidence type="ECO:0000256" key="10">
    <source>
        <dbReference type="ARBA" id="ARBA00023235"/>
    </source>
</evidence>
<keyword evidence="10" id="KW-0413">Isomerase</keyword>
<keyword evidence="8" id="KW-0238">DNA-binding</keyword>
<keyword evidence="3" id="KW-0227">DNA damage</keyword>
<keyword evidence="7 15" id="KW-0067">ATP-binding</keyword>
<comment type="caution">
    <text evidence="19">The sequence shown here is derived from an EMBL/GenBank/DDBJ whole genome shotgun (WGS) entry which is preliminary data.</text>
</comment>
<keyword evidence="20" id="KW-1185">Reference proteome</keyword>
<evidence type="ECO:0000256" key="4">
    <source>
        <dbReference type="ARBA" id="ARBA00022801"/>
    </source>
</evidence>
<dbReference type="PANTHER" id="PTHR11070">
    <property type="entry name" value="UVRD / RECB / PCRA DNA HELICASE FAMILY MEMBER"/>
    <property type="match status" value="1"/>
</dbReference>
<comment type="catalytic activity">
    <reaction evidence="11">
        <text>Couples ATP hydrolysis with the unwinding of duplex DNA by translocating in the 3'-5' direction.</text>
        <dbReference type="EC" id="5.6.2.4"/>
    </reaction>
</comment>
<dbReference type="NCBIfam" id="TIGR02784">
    <property type="entry name" value="addA_alphas"/>
    <property type="match status" value="1"/>
</dbReference>
<evidence type="ECO:0000256" key="3">
    <source>
        <dbReference type="ARBA" id="ARBA00022763"/>
    </source>
</evidence>
<name>A0ABU0FLA8_9HYPH</name>
<dbReference type="Gene3D" id="3.90.320.10">
    <property type="match status" value="1"/>
</dbReference>
<evidence type="ECO:0000256" key="13">
    <source>
        <dbReference type="ARBA" id="ARBA00034923"/>
    </source>
</evidence>
<dbReference type="PROSITE" id="PS51198">
    <property type="entry name" value="UVRD_HELICASE_ATP_BIND"/>
    <property type="match status" value="1"/>
</dbReference>
<gene>
    <name evidence="19" type="ORF">J3R73_005189</name>
</gene>
<evidence type="ECO:0000256" key="11">
    <source>
        <dbReference type="ARBA" id="ARBA00034617"/>
    </source>
</evidence>
<dbReference type="GO" id="GO:0003678">
    <property type="term" value="F:DNA helicase activity"/>
    <property type="evidence" value="ECO:0007669"/>
    <property type="project" value="UniProtKB-EC"/>
</dbReference>
<dbReference type="Pfam" id="PF13361">
    <property type="entry name" value="UvrD_C"/>
    <property type="match status" value="1"/>
</dbReference>
<evidence type="ECO:0000313" key="20">
    <source>
        <dbReference type="Proteomes" id="UP001237448"/>
    </source>
</evidence>
<dbReference type="InterPro" id="IPR014016">
    <property type="entry name" value="UvrD-like_ATP-bd"/>
</dbReference>
<dbReference type="RefSeq" id="WP_307434057.1">
    <property type="nucleotide sequence ID" value="NZ_JAUSVK010000001.1"/>
</dbReference>
<dbReference type="Gene3D" id="1.10.486.10">
    <property type="entry name" value="PCRA, domain 4"/>
    <property type="match status" value="1"/>
</dbReference>
<dbReference type="Proteomes" id="UP001237448">
    <property type="component" value="Unassembled WGS sequence"/>
</dbReference>
<keyword evidence="2 15" id="KW-0547">Nucleotide-binding</keyword>
<feature type="domain" description="UvrD-like helicase C-terminal" evidence="18">
    <location>
        <begin position="518"/>
        <end position="789"/>
    </location>
</feature>
<evidence type="ECO:0000259" key="17">
    <source>
        <dbReference type="PROSITE" id="PS51198"/>
    </source>
</evidence>
<keyword evidence="5 15" id="KW-0347">Helicase</keyword>
<accession>A0ABU0FLA8</accession>
<sequence length="1163" mass="124568">MTPRRPSAETIHRQRLASDPRLSAWVSANAGSGKTTVLTRRVIRLLLDGVDPSAILCLTFTKAAAANMQNRIFALLGQWAVMDERALAEAIAGITGERPDIAGLRRARQLFAAAIETPGGLKILTIHAFCERVLHLFPFEANVPAQFSVLDDRAARELLDAARAGLIAAADIAPDGPLGAALARLLEEAGEDAFDGLLAEITGAREALRAVLADGHETVLAQIRRALDLAPEDGTAALDAAIDGDGLPASEWPSIAAALREAGKKGTDDLADGLLRASALQGEARRLAYRGLFLTEKGEARSPARFLNQAFAKAHPALAQALLDELTRIAALLERRKAAAALERSEALLVIAEALLRRYEAGKARRAALDFDDLVQKTSQLMTRAGAEWVLYKLDRGIDHILVDEAQDTSPAQWRIVEKLAHEFTAGAGARPGRRTIFAVGDEKQSIFSFQGAAPAEFARMRALFQARITAAEQAFEAIELKQSFRSTPDILTAVDHVFTPADNRRGLSSDDVPTLHETVRSADPGRVEVWPVEKPEPAADIPAWDAPFDTTPPTSPVIRLARGIAAEVARLVREGDPAVGLRWQPGDVMVLVRSRNALFEAVIRALKFAGVPVAGADRIVLTDHIAVMDLMALARFTLLPADDLTLATLLKTPLVGLDDDDLIRLAPGRKGTLWAALAAAAGADARWAAAHRRLSLWLNEAAFKTPFAFFADILARDGGRRILLARFGHEAADALDEFLRVAAEYERANTASLQGFLAWLAEARAEIKRDMDVARGEVRVMTVHGAKGLEAKIVILADTCGAPDGRHDPKLFWVQSPGRAAGSSLPVWSPNKAADPPCVAEARARIRAEGEAEHRRLLYVALTRAEDRLIVAGFEGATARRPGNWYDMVATALREAGARTEPMPGGTGERLVWEPTPRVVMASPAAAGAEGAVAEPPWLRRPAAAEGPARVTLNPSEAVAAGDDEEGPAPRTGLPADRRVLRRGGLIHALLQRLPAVAPAERQQRALDFLARAAPEWPGDHESWAQEALAVLALPDLAPLFGPGSRAEVDLGGAIARPGKPDYAVAGRIDRLAVTPEAVWIADFKTNSRPPAGLAEVPPAYVAQIALYRHLLARLYPDRPIRGAIVWTVTAQVMELPAATMDEAVAAVIGGGADIPLASPPP</sequence>
<dbReference type="InterPro" id="IPR000212">
    <property type="entry name" value="DNA_helicase_UvrD/REP"/>
</dbReference>
<evidence type="ECO:0000256" key="12">
    <source>
        <dbReference type="ARBA" id="ARBA00034808"/>
    </source>
</evidence>
<evidence type="ECO:0000256" key="8">
    <source>
        <dbReference type="ARBA" id="ARBA00023125"/>
    </source>
</evidence>
<evidence type="ECO:0000256" key="2">
    <source>
        <dbReference type="ARBA" id="ARBA00022741"/>
    </source>
</evidence>
<reference evidence="19 20" key="1">
    <citation type="submission" date="2023-07" db="EMBL/GenBank/DDBJ databases">
        <title>Genomic Encyclopedia of Type Strains, Phase IV (KMG-IV): sequencing the most valuable type-strain genomes for metagenomic binning, comparative biology and taxonomic classification.</title>
        <authorList>
            <person name="Goeker M."/>
        </authorList>
    </citation>
    <scope>NUCLEOTIDE SEQUENCE [LARGE SCALE GENOMIC DNA]</scope>
    <source>
        <strain evidence="19 20">DSM 5896</strain>
    </source>
</reference>
<keyword evidence="4 15" id="KW-0378">Hydrolase</keyword>
<dbReference type="InterPro" id="IPR011604">
    <property type="entry name" value="PDDEXK-like_dom_sf"/>
</dbReference>
<dbReference type="Gene3D" id="3.30.160.800">
    <property type="match status" value="1"/>
</dbReference>
<dbReference type="PROSITE" id="PS51217">
    <property type="entry name" value="UVRD_HELICASE_CTER"/>
    <property type="match status" value="1"/>
</dbReference>
<dbReference type="PANTHER" id="PTHR11070:SF2">
    <property type="entry name" value="ATP-DEPENDENT DNA HELICASE SRS2"/>
    <property type="match status" value="1"/>
</dbReference>
<dbReference type="EMBL" id="JAUSVK010000001">
    <property type="protein sequence ID" value="MDQ0395397.1"/>
    <property type="molecule type" value="Genomic_DNA"/>
</dbReference>
<dbReference type="InterPro" id="IPR038726">
    <property type="entry name" value="PDDEXK_AddAB-type"/>
</dbReference>
<evidence type="ECO:0000256" key="5">
    <source>
        <dbReference type="ARBA" id="ARBA00022806"/>
    </source>
</evidence>
<dbReference type="GO" id="GO:0016787">
    <property type="term" value="F:hydrolase activity"/>
    <property type="evidence" value="ECO:0007669"/>
    <property type="project" value="UniProtKB-KW"/>
</dbReference>
<evidence type="ECO:0000256" key="14">
    <source>
        <dbReference type="ARBA" id="ARBA00048988"/>
    </source>
</evidence>
<protein>
    <recommendedName>
        <fullName evidence="12">DNA 3'-5' helicase</fullName>
        <ecNumber evidence="12">5.6.2.4</ecNumber>
    </recommendedName>
    <alternativeName>
        <fullName evidence="13">DNA 3'-5' helicase II</fullName>
    </alternativeName>
</protein>
<feature type="region of interest" description="Disordered" evidence="16">
    <location>
        <begin position="947"/>
        <end position="977"/>
    </location>
</feature>
<dbReference type="EC" id="5.6.2.4" evidence="12"/>
<dbReference type="InterPro" id="IPR014017">
    <property type="entry name" value="DNA_helicase_UvrD-like_C"/>
</dbReference>
<evidence type="ECO:0000256" key="6">
    <source>
        <dbReference type="ARBA" id="ARBA00022839"/>
    </source>
</evidence>
<keyword evidence="6" id="KW-0269">Exonuclease</keyword>
<evidence type="ECO:0000256" key="15">
    <source>
        <dbReference type="PROSITE-ProRule" id="PRU00560"/>
    </source>
</evidence>
<evidence type="ECO:0000313" key="19">
    <source>
        <dbReference type="EMBL" id="MDQ0395397.1"/>
    </source>
</evidence>
<keyword evidence="9" id="KW-0234">DNA repair</keyword>
<proteinExistence type="predicted"/>
<dbReference type="Pfam" id="PF00580">
    <property type="entry name" value="UvrD-helicase"/>
    <property type="match status" value="1"/>
</dbReference>
<dbReference type="InterPro" id="IPR027417">
    <property type="entry name" value="P-loop_NTPase"/>
</dbReference>
<dbReference type="SUPFAM" id="SSF52540">
    <property type="entry name" value="P-loop containing nucleoside triphosphate hydrolases"/>
    <property type="match status" value="1"/>
</dbReference>
<dbReference type="InterPro" id="IPR014151">
    <property type="entry name" value="DNA_helicase_AddA"/>
</dbReference>
<dbReference type="Pfam" id="PF12705">
    <property type="entry name" value="PDDEXK_1"/>
    <property type="match status" value="1"/>
</dbReference>
<organism evidence="19 20">
    <name type="scientific">Labrys monachus</name>
    <dbReference type="NCBI Taxonomy" id="217067"/>
    <lineage>
        <taxon>Bacteria</taxon>
        <taxon>Pseudomonadati</taxon>
        <taxon>Pseudomonadota</taxon>
        <taxon>Alphaproteobacteria</taxon>
        <taxon>Hyphomicrobiales</taxon>
        <taxon>Xanthobacteraceae</taxon>
        <taxon>Labrys</taxon>
    </lineage>
</organism>
<feature type="domain" description="UvrD-like helicase ATP-binding" evidence="17">
    <location>
        <begin position="7"/>
        <end position="488"/>
    </location>
</feature>
<comment type="catalytic activity">
    <reaction evidence="14">
        <text>ATP + H2O = ADP + phosphate + H(+)</text>
        <dbReference type="Rhea" id="RHEA:13065"/>
        <dbReference type="ChEBI" id="CHEBI:15377"/>
        <dbReference type="ChEBI" id="CHEBI:15378"/>
        <dbReference type="ChEBI" id="CHEBI:30616"/>
        <dbReference type="ChEBI" id="CHEBI:43474"/>
        <dbReference type="ChEBI" id="CHEBI:456216"/>
        <dbReference type="EC" id="5.6.2.4"/>
    </reaction>
</comment>